<dbReference type="GO" id="GO:0052645">
    <property type="term" value="P:F420-0 metabolic process"/>
    <property type="evidence" value="ECO:0007669"/>
    <property type="project" value="UniProtKB-UniRule"/>
</dbReference>
<dbReference type="GO" id="GO:0005525">
    <property type="term" value="F:GTP binding"/>
    <property type="evidence" value="ECO:0007669"/>
    <property type="project" value="UniProtKB-KW"/>
</dbReference>
<dbReference type="UniPathway" id="UPA00071"/>
<accession>A0A4R9ALK2</accession>
<keyword evidence="6" id="KW-1133">Transmembrane helix</keyword>
<keyword evidence="2 5" id="KW-0548">Nucleotidyltransferase</keyword>
<dbReference type="EC" id="2.7.7.105" evidence="5"/>
<dbReference type="SUPFAM" id="SSF53448">
    <property type="entry name" value="Nucleotide-diphospho-sugar transferases"/>
    <property type="match status" value="1"/>
</dbReference>
<evidence type="ECO:0000256" key="3">
    <source>
        <dbReference type="ARBA" id="ARBA00022741"/>
    </source>
</evidence>
<feature type="transmembrane region" description="Helical" evidence="6">
    <location>
        <begin position="70"/>
        <end position="91"/>
    </location>
</feature>
<dbReference type="Gene3D" id="3.90.550.10">
    <property type="entry name" value="Spore Coat Polysaccharide Biosynthesis Protein SpsA, Chain A"/>
    <property type="match status" value="1"/>
</dbReference>
<evidence type="ECO:0000256" key="5">
    <source>
        <dbReference type="HAMAP-Rule" id="MF_02114"/>
    </source>
</evidence>
<dbReference type="InterPro" id="IPR029044">
    <property type="entry name" value="Nucleotide-diphossugar_trans"/>
</dbReference>
<protein>
    <recommendedName>
        <fullName evidence="5">Phosphoenolpyruvate guanylyltransferase</fullName>
        <shortName evidence="5">PEP guanylyltransferase</shortName>
        <ecNumber evidence="5">2.7.7.105</ecNumber>
    </recommendedName>
</protein>
<feature type="binding site" evidence="5">
    <location>
        <position position="175"/>
    </location>
    <ligand>
        <name>phosphoenolpyruvate</name>
        <dbReference type="ChEBI" id="CHEBI:58702"/>
    </ligand>
</feature>
<dbReference type="InterPro" id="IPR002835">
    <property type="entry name" value="CofC"/>
</dbReference>
<comment type="similarity">
    <text evidence="5">Belongs to the CofC family.</text>
</comment>
<keyword evidence="8" id="KW-1185">Reference proteome</keyword>
<evidence type="ECO:0000256" key="4">
    <source>
        <dbReference type="ARBA" id="ARBA00023134"/>
    </source>
</evidence>
<comment type="function">
    <text evidence="5">Guanylyltransferase that catalyzes the activation of phosphoenolpyruvate (PEP) as enolpyruvoyl-2-diphospho-5'-guanosine, via the condensation of PEP with GTP. It is involved in the biosynthesis of coenzyme F420, a hydride carrier cofactor.</text>
</comment>
<feature type="binding site" evidence="5">
    <location>
        <position position="178"/>
    </location>
    <ligand>
        <name>phosphoenolpyruvate</name>
        <dbReference type="ChEBI" id="CHEBI:58702"/>
    </ligand>
</feature>
<dbReference type="OrthoDB" id="9151145at2"/>
<keyword evidence="4 5" id="KW-0342">GTP-binding</keyword>
<comment type="caution">
    <text evidence="7">The sequence shown here is derived from an EMBL/GenBank/DDBJ whole genome shotgun (WGS) entry which is preliminary data.</text>
</comment>
<evidence type="ECO:0000313" key="7">
    <source>
        <dbReference type="EMBL" id="TFD64368.1"/>
    </source>
</evidence>
<evidence type="ECO:0000256" key="2">
    <source>
        <dbReference type="ARBA" id="ARBA00022695"/>
    </source>
</evidence>
<comment type="catalytic activity">
    <reaction evidence="5">
        <text>phosphoenolpyruvate + GTP + H(+) = enolpyruvoyl-2-diphospho-5'-guanosine + diphosphate</text>
        <dbReference type="Rhea" id="RHEA:30519"/>
        <dbReference type="ChEBI" id="CHEBI:15378"/>
        <dbReference type="ChEBI" id="CHEBI:33019"/>
        <dbReference type="ChEBI" id="CHEBI:37565"/>
        <dbReference type="ChEBI" id="CHEBI:58702"/>
        <dbReference type="ChEBI" id="CHEBI:143701"/>
        <dbReference type="EC" id="2.7.7.105"/>
    </reaction>
</comment>
<comment type="pathway">
    <text evidence="5">Cofactor biosynthesis; coenzyme F420 biosynthesis.</text>
</comment>
<evidence type="ECO:0000313" key="8">
    <source>
        <dbReference type="Proteomes" id="UP000298154"/>
    </source>
</evidence>
<keyword evidence="6" id="KW-0472">Membrane</keyword>
<name>A0A4R9ALK2_9MICO</name>
<dbReference type="NCBIfam" id="TIGR03552">
    <property type="entry name" value="F420_cofC"/>
    <property type="match status" value="1"/>
</dbReference>
<dbReference type="RefSeq" id="WP_134556447.1">
    <property type="nucleotide sequence ID" value="NZ_SOHK01000017.1"/>
</dbReference>
<dbReference type="PANTHER" id="PTHR40392">
    <property type="entry name" value="2-PHOSPHO-L-LACTATE GUANYLYLTRANSFERASE"/>
    <property type="match status" value="1"/>
</dbReference>
<keyword evidence="6" id="KW-0812">Transmembrane</keyword>
<dbReference type="Pfam" id="PF01983">
    <property type="entry name" value="CofC"/>
    <property type="match status" value="1"/>
</dbReference>
<evidence type="ECO:0000256" key="1">
    <source>
        <dbReference type="ARBA" id="ARBA00022679"/>
    </source>
</evidence>
<keyword evidence="3 5" id="KW-0547">Nucleotide-binding</keyword>
<dbReference type="Proteomes" id="UP000298154">
    <property type="component" value="Unassembled WGS sequence"/>
</dbReference>
<keyword evidence="1 5" id="KW-0808">Transferase</keyword>
<dbReference type="AlphaFoldDB" id="A0A4R9ALK2"/>
<dbReference type="EMBL" id="SOHK01000017">
    <property type="protein sequence ID" value="TFD64368.1"/>
    <property type="molecule type" value="Genomic_DNA"/>
</dbReference>
<dbReference type="HAMAP" id="MF_02114">
    <property type="entry name" value="CofC"/>
    <property type="match status" value="1"/>
</dbReference>
<organism evidence="7 8">
    <name type="scientific">Cryobacterium ruanii</name>
    <dbReference type="NCBI Taxonomy" id="1259197"/>
    <lineage>
        <taxon>Bacteria</taxon>
        <taxon>Bacillati</taxon>
        <taxon>Actinomycetota</taxon>
        <taxon>Actinomycetes</taxon>
        <taxon>Micrococcales</taxon>
        <taxon>Microbacteriaceae</taxon>
        <taxon>Cryobacterium</taxon>
    </lineage>
</organism>
<reference evidence="7 8" key="1">
    <citation type="submission" date="2019-03" db="EMBL/GenBank/DDBJ databases">
        <title>Genomics of glacier-inhabiting Cryobacterium strains.</title>
        <authorList>
            <person name="Liu Q."/>
            <person name="Xin Y.-H."/>
        </authorList>
    </citation>
    <scope>NUCLEOTIDE SEQUENCE [LARGE SCALE GENOMIC DNA]</scope>
    <source>
        <strain evidence="7 8">Sr36</strain>
    </source>
</reference>
<gene>
    <name evidence="7" type="primary">cofC</name>
    <name evidence="5" type="synonym">fbiD</name>
    <name evidence="7" type="ORF">E3T47_12965</name>
</gene>
<proteinExistence type="inferred from homology"/>
<dbReference type="GO" id="GO:0043814">
    <property type="term" value="F:phospholactate guanylyltransferase activity"/>
    <property type="evidence" value="ECO:0007669"/>
    <property type="project" value="InterPro"/>
</dbReference>
<dbReference type="PANTHER" id="PTHR40392:SF1">
    <property type="entry name" value="2-PHOSPHO-L-LACTATE GUANYLYLTRANSFERASE"/>
    <property type="match status" value="1"/>
</dbReference>
<sequence length="227" mass="23017">MDHTQRVDDGTASLHPATPRWVVIVPVKGNQGAKSRLRDLPERTALAEAFALDTVAALVAAFAVEQVFVVTGSAHLGTLLAGLGAVIVFEVPGPKLGHARLNAAIAQGITAARIACPDASVAVMTGDLPALRPTDLESVFGLAAGYARSMVADADGGGTTTLFARAGAALTPQFGVGSRAAHAAAGHVVLDLPLTSPLRRDVDTAADLDAARVLGLGPHTSTLLGQS</sequence>
<evidence type="ECO:0000256" key="6">
    <source>
        <dbReference type="SAM" id="Phobius"/>
    </source>
</evidence>
<feature type="binding site" evidence="5">
    <location>
        <position position="159"/>
    </location>
    <ligand>
        <name>phosphoenolpyruvate</name>
        <dbReference type="ChEBI" id="CHEBI:58702"/>
    </ligand>
</feature>